<evidence type="ECO:0000313" key="1">
    <source>
        <dbReference type="EMBL" id="BAO49407.1"/>
    </source>
</evidence>
<dbReference type="RefSeq" id="YP_009001520.1">
    <property type="nucleotide sequence ID" value="NC_023426.1"/>
</dbReference>
<evidence type="ECO:0000313" key="2">
    <source>
        <dbReference type="Proteomes" id="UP000174145"/>
    </source>
</evidence>
<dbReference type="OrthoDB" id="10421at10239"/>
<reference evidence="1 2" key="1">
    <citation type="journal article" date="2014" name="Virology">
        <title>The complete genome sequence of the Alphaentomopoxvirus Anomala cuprea entomopoxvirus, including its terminal hairpin loop sequences, suggests a potentially unique mode of apoptosis inhibition and mode of DNA replication.</title>
        <authorList>
            <person name="Mitsuhashi W."/>
            <person name="Miyamoto K."/>
            <person name="Wada S."/>
        </authorList>
    </citation>
    <scope>NUCLEOTIDE SEQUENCE [LARGE SCALE GENOMIC DNA]</scope>
    <source>
        <strain evidence="1">CV6M</strain>
    </source>
</reference>
<dbReference type="KEGG" id="vg:18263476"/>
<name>W6JIN7_9POXV</name>
<proteinExistence type="predicted"/>
<keyword evidence="2" id="KW-1185">Reference proteome</keyword>
<dbReference type="Proteomes" id="UP000174145">
    <property type="component" value="Segment"/>
</dbReference>
<sequence length="260" mass="30000">MNHKIIKYLNNDKDTEITDSHIIVADQIISKTTDKLNIDAKVSFVQDVEFIGEVIFNKMSVNSMVFRNAISELLEEHMNHKTEIDTNNQTIISDNRMDINENIDKNLNHITDDVGGNNEIKSSSIYPNLHEDNKIIIGSDTMVSTVTVMQRFYDRMFSINEFGNNNDHILLIGPNISSQYCIFYLIVYFNSDLINALSYSMNKFYYKMGSKKQFVSLSNEYINEENKAEVKYKNGNIEIKFKFNSSEIKSINIEAYASKC</sequence>
<protein>
    <submittedName>
        <fullName evidence="1">Formyltetrahydrofolate synthetase</fullName>
    </submittedName>
</protein>
<dbReference type="EMBL" id="AP013055">
    <property type="protein sequence ID" value="BAO49407.1"/>
    <property type="molecule type" value="Genomic_DNA"/>
</dbReference>
<accession>W6JIN7</accession>
<dbReference type="GeneID" id="18263476"/>
<organism evidence="1 2">
    <name type="scientific">Alphaentomopoxvirus acuprea</name>
    <dbReference type="NCBI Taxonomy" id="62099"/>
    <lineage>
        <taxon>Viruses</taxon>
        <taxon>Varidnaviria</taxon>
        <taxon>Bamfordvirae</taxon>
        <taxon>Nucleocytoviricota</taxon>
        <taxon>Pokkesviricetes</taxon>
        <taxon>Chitovirales</taxon>
        <taxon>Poxviridae</taxon>
        <taxon>Entomopoxvirinae</taxon>
        <taxon>Alphaentomopoxvirus</taxon>
    </lineage>
</organism>